<dbReference type="EMBL" id="CP012677">
    <property type="protein sequence ID" value="ALE93503.1"/>
    <property type="molecule type" value="Genomic_DNA"/>
</dbReference>
<accession>A0A0M4QRV2</accession>
<dbReference type="SUPFAM" id="SSF52821">
    <property type="entry name" value="Rhodanese/Cell cycle control phosphatase"/>
    <property type="match status" value="1"/>
</dbReference>
<keyword evidence="3" id="KW-1185">Reference proteome</keyword>
<dbReference type="RefSeq" id="WP_062008362.1">
    <property type="nucleotide sequence ID" value="NZ_CP012677.1"/>
</dbReference>
<protein>
    <submittedName>
        <fullName evidence="2">Sulfurtransferase</fullName>
    </submittedName>
</protein>
<dbReference type="PANTHER" id="PTHR43031">
    <property type="entry name" value="FAD-DEPENDENT OXIDOREDUCTASE"/>
    <property type="match status" value="1"/>
</dbReference>
<dbReference type="InterPro" id="IPR050229">
    <property type="entry name" value="GlpE_sulfurtransferase"/>
</dbReference>
<dbReference type="AlphaFoldDB" id="A0A0M4QRV2"/>
<feature type="domain" description="Rhodanese" evidence="1">
    <location>
        <begin position="12"/>
        <end position="99"/>
    </location>
</feature>
<name>A0A0M4QRV2_9MICC</name>
<evidence type="ECO:0000313" key="3">
    <source>
        <dbReference type="Proteomes" id="UP000062833"/>
    </source>
</evidence>
<dbReference type="CDD" id="cd00158">
    <property type="entry name" value="RHOD"/>
    <property type="match status" value="1"/>
</dbReference>
<keyword evidence="2" id="KW-0808">Transferase</keyword>
<sequence>MSDIMNVTVSELAEDAVILDVREDYEWEAGHIAGALHIPLEQLPARLEELDPDVDVNVICRTGGRSFRAATWLSENGYSAFNVIGGMGAWFEAEKPMTNENGETPRVL</sequence>
<dbReference type="PANTHER" id="PTHR43031:SF1">
    <property type="entry name" value="PYRIDINE NUCLEOTIDE-DISULPHIDE OXIDOREDUCTASE"/>
    <property type="match status" value="1"/>
</dbReference>
<dbReference type="SMART" id="SM00450">
    <property type="entry name" value="RHOD"/>
    <property type="match status" value="1"/>
</dbReference>
<dbReference type="InterPro" id="IPR001763">
    <property type="entry name" value="Rhodanese-like_dom"/>
</dbReference>
<dbReference type="GO" id="GO:0016740">
    <property type="term" value="F:transferase activity"/>
    <property type="evidence" value="ECO:0007669"/>
    <property type="project" value="UniProtKB-KW"/>
</dbReference>
<gene>
    <name evidence="2" type="ORF">AOC05_16195</name>
</gene>
<dbReference type="Proteomes" id="UP000062833">
    <property type="component" value="Chromosome"/>
</dbReference>
<reference evidence="3" key="1">
    <citation type="submission" date="2015-09" db="EMBL/GenBank/DDBJ databases">
        <title>Complete genome of Arthrobacter alpinus strain R3.8.</title>
        <authorList>
            <person name="See-Too W.S."/>
            <person name="Chan K.G."/>
        </authorList>
    </citation>
    <scope>NUCLEOTIDE SEQUENCE [LARGE SCALE GENOMIC DNA]</scope>
    <source>
        <strain evidence="3">R3.8</strain>
    </source>
</reference>
<dbReference type="Pfam" id="PF00581">
    <property type="entry name" value="Rhodanese"/>
    <property type="match status" value="1"/>
</dbReference>
<dbReference type="Gene3D" id="3.40.250.10">
    <property type="entry name" value="Rhodanese-like domain"/>
    <property type="match status" value="1"/>
</dbReference>
<dbReference type="InterPro" id="IPR036873">
    <property type="entry name" value="Rhodanese-like_dom_sf"/>
</dbReference>
<dbReference type="PATRIC" id="fig|656366.3.peg.3494"/>
<evidence type="ECO:0000313" key="2">
    <source>
        <dbReference type="EMBL" id="ALE93503.1"/>
    </source>
</evidence>
<evidence type="ECO:0000259" key="1">
    <source>
        <dbReference type="PROSITE" id="PS50206"/>
    </source>
</evidence>
<dbReference type="OrthoDB" id="9800872at2"/>
<dbReference type="PROSITE" id="PS50206">
    <property type="entry name" value="RHODANESE_3"/>
    <property type="match status" value="1"/>
</dbReference>
<proteinExistence type="predicted"/>
<dbReference type="KEGG" id="aaq:AOC05_16195"/>
<organism evidence="2 3">
    <name type="scientific">Arthrobacter alpinus</name>
    <dbReference type="NCBI Taxonomy" id="656366"/>
    <lineage>
        <taxon>Bacteria</taxon>
        <taxon>Bacillati</taxon>
        <taxon>Actinomycetota</taxon>
        <taxon>Actinomycetes</taxon>
        <taxon>Micrococcales</taxon>
        <taxon>Micrococcaceae</taxon>
        <taxon>Arthrobacter</taxon>
    </lineage>
</organism>